<sequence length="63" mass="6989">MSQETKQKGLKQDDFRKLLQTPRPGDTPAKGMLGMATPRQRPPQTPKVGTFAKPEIPSVKSKK</sequence>
<accession>A0A9N9J8B8</accession>
<evidence type="ECO:0000313" key="2">
    <source>
        <dbReference type="EMBL" id="CAG8768506.1"/>
    </source>
</evidence>
<proteinExistence type="predicted"/>
<keyword evidence="3" id="KW-1185">Reference proteome</keyword>
<dbReference type="AlphaFoldDB" id="A0A9N9J8B8"/>
<dbReference type="EMBL" id="CAJVPV010045069">
    <property type="protein sequence ID" value="CAG8768506.1"/>
    <property type="molecule type" value="Genomic_DNA"/>
</dbReference>
<reference evidence="2" key="1">
    <citation type="submission" date="2021-06" db="EMBL/GenBank/DDBJ databases">
        <authorList>
            <person name="Kallberg Y."/>
            <person name="Tangrot J."/>
            <person name="Rosling A."/>
        </authorList>
    </citation>
    <scope>NUCLEOTIDE SEQUENCE</scope>
    <source>
        <strain evidence="2">CL551</strain>
    </source>
</reference>
<evidence type="ECO:0000313" key="3">
    <source>
        <dbReference type="Proteomes" id="UP000789342"/>
    </source>
</evidence>
<comment type="caution">
    <text evidence="2">The sequence shown here is derived from an EMBL/GenBank/DDBJ whole genome shotgun (WGS) entry which is preliminary data.</text>
</comment>
<dbReference type="Proteomes" id="UP000789342">
    <property type="component" value="Unassembled WGS sequence"/>
</dbReference>
<feature type="region of interest" description="Disordered" evidence="1">
    <location>
        <begin position="1"/>
        <end position="63"/>
    </location>
</feature>
<feature type="compositionally biased region" description="Basic and acidic residues" evidence="1">
    <location>
        <begin position="1"/>
        <end position="17"/>
    </location>
</feature>
<name>A0A9N9J8B8_9GLOM</name>
<protein>
    <submittedName>
        <fullName evidence="2">5331_t:CDS:1</fullName>
    </submittedName>
</protein>
<evidence type="ECO:0000256" key="1">
    <source>
        <dbReference type="SAM" id="MobiDB-lite"/>
    </source>
</evidence>
<feature type="non-terminal residue" evidence="2">
    <location>
        <position position="1"/>
    </location>
</feature>
<organism evidence="2 3">
    <name type="scientific">Acaulospora morrowiae</name>
    <dbReference type="NCBI Taxonomy" id="94023"/>
    <lineage>
        <taxon>Eukaryota</taxon>
        <taxon>Fungi</taxon>
        <taxon>Fungi incertae sedis</taxon>
        <taxon>Mucoromycota</taxon>
        <taxon>Glomeromycotina</taxon>
        <taxon>Glomeromycetes</taxon>
        <taxon>Diversisporales</taxon>
        <taxon>Acaulosporaceae</taxon>
        <taxon>Acaulospora</taxon>
    </lineage>
</organism>
<gene>
    <name evidence="2" type="ORF">AMORRO_LOCUS16436</name>
</gene>